<keyword evidence="3" id="KW-1185">Reference proteome</keyword>
<gene>
    <name evidence="4" type="primary">ZBBX</name>
</gene>
<feature type="region of interest" description="Disordered" evidence="2">
    <location>
        <begin position="17"/>
        <end position="67"/>
    </location>
</feature>
<feature type="region of interest" description="Disordered" evidence="2">
    <location>
        <begin position="609"/>
        <end position="629"/>
    </location>
</feature>
<dbReference type="GeneID" id="103203647"/>
<dbReference type="PANTHER" id="PTHR28634:SF1">
    <property type="entry name" value="ZINC FINGER B-BOX DOMAIN-CONTAINING PROTEIN 1"/>
    <property type="match status" value="1"/>
</dbReference>
<protein>
    <submittedName>
        <fullName evidence="4">Zinc finger B-box domain-containing protein 1</fullName>
    </submittedName>
</protein>
<dbReference type="PANTHER" id="PTHR28634">
    <property type="entry name" value="ZINC FINGER B-BOX DOMAIN-CONTAINING PROTEIN 1"/>
    <property type="match status" value="1"/>
</dbReference>
<feature type="coiled-coil region" evidence="1">
    <location>
        <begin position="551"/>
        <end position="578"/>
    </location>
</feature>
<evidence type="ECO:0000256" key="2">
    <source>
        <dbReference type="SAM" id="MobiDB-lite"/>
    </source>
</evidence>
<feature type="region of interest" description="Disordered" evidence="2">
    <location>
        <begin position="170"/>
        <end position="191"/>
    </location>
</feature>
<reference evidence="4" key="1">
    <citation type="submission" date="2025-08" db="UniProtKB">
        <authorList>
            <consortium name="RefSeq"/>
        </authorList>
    </citation>
    <scope>IDENTIFICATION</scope>
</reference>
<sequence>AKSQILSSVLDVAHQFIREVNPGEPKEENNSTKEISENHSKSKSSPLQESSSEVVFTTSKKTESANQKDGLLCEGSFNEEASARSFQEVLQQWRTGNHNANEKQNLHATKPDSMEACEVQTNLKIWREPLEIQFKEDSLSYMDKLWLKKHKRNLQGQLLNMQQDKFIHSSKTTSDTQLSPNGSDEESNVEETKVQHPALFLKAEELKIERFEPALKIVELDDTYEEEFEERGNVVPYKVELADADSKQSWTFHEYQKNNFLYENDVHRHYVFAKRRTGLLNICVTNSSSCYKENSTAGISNMDFDNMADLHVYSTATEKVEEKSFCEKNLTEESIANHKSADSSTPFESKDSLPSVDLEEPSVKEKLYQGIRGSLDFSNLHERPNLQDSKTTQSPLLLQEIALRRKPITEHYQGLEKFFFSDENRRLNLLPSHSLEGSSSSTKITLAGDREWIPDHSLSAHADNAVALDVLCGAQNLSPSRKQQTVGKTSQRPSTANLPFSNSVKKSSSCLSSSHLRPRSVTTRLLSRAAFEISEIEYIDVTNHNEPFLDNIADQQTLDSLEKELNELRNLADPSEKLYSLTSEELPAFNSHLQNMSDTTVDFLKTSNSRGPCGFQQQSSSGKDTEIPFWLTPSESTTDEDEEDFMDKQHVITLPWSNNI</sequence>
<name>A0A8B7AG35_ORYAF</name>
<dbReference type="AlphaFoldDB" id="A0A8B7AG35"/>
<evidence type="ECO:0000313" key="3">
    <source>
        <dbReference type="Proteomes" id="UP000694850"/>
    </source>
</evidence>
<feature type="compositionally biased region" description="Polar residues" evidence="2">
    <location>
        <begin position="170"/>
        <end position="182"/>
    </location>
</feature>
<feature type="compositionally biased region" description="Low complexity" evidence="2">
    <location>
        <begin position="43"/>
        <end position="53"/>
    </location>
</feature>
<accession>A0A8B7AG35</accession>
<dbReference type="CTD" id="79740"/>
<evidence type="ECO:0000256" key="1">
    <source>
        <dbReference type="SAM" id="Coils"/>
    </source>
</evidence>
<feature type="compositionally biased region" description="Basic and acidic residues" evidence="2">
    <location>
        <begin position="24"/>
        <end position="40"/>
    </location>
</feature>
<feature type="region of interest" description="Disordered" evidence="2">
    <location>
        <begin position="336"/>
        <end position="361"/>
    </location>
</feature>
<dbReference type="InterPro" id="IPR037688">
    <property type="entry name" value="ZBBX"/>
</dbReference>
<dbReference type="Proteomes" id="UP000694850">
    <property type="component" value="Unplaced"/>
</dbReference>
<dbReference type="OrthoDB" id="6226111at2759"/>
<feature type="region of interest" description="Disordered" evidence="2">
    <location>
        <begin position="479"/>
        <end position="511"/>
    </location>
</feature>
<organism evidence="3 4">
    <name type="scientific">Orycteropus afer afer</name>
    <dbReference type="NCBI Taxonomy" id="1230840"/>
    <lineage>
        <taxon>Eukaryota</taxon>
        <taxon>Metazoa</taxon>
        <taxon>Chordata</taxon>
        <taxon>Craniata</taxon>
        <taxon>Vertebrata</taxon>
        <taxon>Euteleostomi</taxon>
        <taxon>Mammalia</taxon>
        <taxon>Eutheria</taxon>
        <taxon>Afrotheria</taxon>
        <taxon>Tubulidentata</taxon>
        <taxon>Orycteropodidae</taxon>
        <taxon>Orycteropus</taxon>
    </lineage>
</organism>
<feature type="compositionally biased region" description="Polar residues" evidence="2">
    <location>
        <begin position="479"/>
        <end position="500"/>
    </location>
</feature>
<feature type="compositionally biased region" description="Polar residues" evidence="2">
    <location>
        <begin position="54"/>
        <end position="67"/>
    </location>
</feature>
<feature type="compositionally biased region" description="Low complexity" evidence="2">
    <location>
        <begin position="501"/>
        <end position="511"/>
    </location>
</feature>
<feature type="compositionally biased region" description="Polar residues" evidence="2">
    <location>
        <begin position="609"/>
        <end position="622"/>
    </location>
</feature>
<keyword evidence="1" id="KW-0175">Coiled coil</keyword>
<dbReference type="RefSeq" id="XP_007946914.1">
    <property type="nucleotide sequence ID" value="XM_007948723.1"/>
</dbReference>
<feature type="non-terminal residue" evidence="4">
    <location>
        <position position="1"/>
    </location>
</feature>
<evidence type="ECO:0000313" key="4">
    <source>
        <dbReference type="RefSeq" id="XP_007946914.1"/>
    </source>
</evidence>
<proteinExistence type="predicted"/>